<organism evidence="1">
    <name type="scientific">human gut metagenome</name>
    <dbReference type="NCBI Taxonomy" id="408170"/>
    <lineage>
        <taxon>unclassified sequences</taxon>
        <taxon>metagenomes</taxon>
        <taxon>organismal metagenomes</taxon>
    </lineage>
</organism>
<sequence>CCWIQFLGEQHAAENHCRRQFTHRANDRSRAKMISTGSRACAFCQRAVGFTPVRRCHSLRADGVEQNSDGEVSAWFARLARPLADTGPDVLLLDHQAKNRQEKDSSRYAIGSQRKLAAVNGTAYIQESGG</sequence>
<comment type="caution">
    <text evidence="1">The sequence shown here is derived from an EMBL/GenBank/DDBJ whole genome shotgun (WGS) entry which is preliminary data.</text>
</comment>
<evidence type="ECO:0000313" key="1">
    <source>
        <dbReference type="EMBL" id="ETJ40481.1"/>
    </source>
</evidence>
<gene>
    <name evidence="1" type="ORF">Q604_UNBC05623G0001</name>
</gene>
<name>W1YDM9_9ZZZZ</name>
<proteinExistence type="predicted"/>
<feature type="non-terminal residue" evidence="1">
    <location>
        <position position="1"/>
    </location>
</feature>
<protein>
    <submittedName>
        <fullName evidence="1">Uncharacterized protein</fullName>
    </submittedName>
</protein>
<accession>W1YDM9</accession>
<feature type="non-terminal residue" evidence="1">
    <location>
        <position position="130"/>
    </location>
</feature>
<dbReference type="EMBL" id="AZMM01005623">
    <property type="protein sequence ID" value="ETJ40481.1"/>
    <property type="molecule type" value="Genomic_DNA"/>
</dbReference>
<reference evidence="1" key="1">
    <citation type="submission" date="2013-12" db="EMBL/GenBank/DDBJ databases">
        <title>A Varibaculum cambriense genome reconstructed from a premature infant gut community with otherwise low bacterial novelty that shifts toward anaerobic metabolism during the third week of life.</title>
        <authorList>
            <person name="Brown C.T."/>
            <person name="Sharon I."/>
            <person name="Thomas B.C."/>
            <person name="Castelle C.J."/>
            <person name="Morowitz M.J."/>
            <person name="Banfield J.F."/>
        </authorList>
    </citation>
    <scope>NUCLEOTIDE SEQUENCE</scope>
</reference>
<dbReference type="AlphaFoldDB" id="W1YDM9"/>